<evidence type="ECO:0000313" key="10">
    <source>
        <dbReference type="Proteomes" id="UP000504635"/>
    </source>
</evidence>
<dbReference type="AlphaFoldDB" id="A0A6J2XJ02"/>
<gene>
    <name evidence="11" type="primary">LOC115878318</name>
</gene>
<accession>A0A6J2XJ02</accession>
<sequence>MMKITQRHFSKYHKQFMEYLDKKASIHLSDRSNRLWHHVAGPKTIFFWAPIVKWSIVIAGIADLNRPADQISLGQSSSLAITGLIWSRYSVVIYPVNYQLLSANVFMGITQFYQFLRCVHFNFILTPEEQERYIKENRKIE</sequence>
<dbReference type="Proteomes" id="UP000504635">
    <property type="component" value="Unplaced"/>
</dbReference>
<comment type="subcellular location">
    <subcellularLocation>
        <location evidence="1 9">Mitochondrion inner membrane</location>
        <topology evidence="1 9">Multi-pass membrane protein</topology>
    </subcellularLocation>
</comment>
<evidence type="ECO:0000256" key="2">
    <source>
        <dbReference type="ARBA" id="ARBA00006416"/>
    </source>
</evidence>
<evidence type="ECO:0000256" key="4">
    <source>
        <dbReference type="ARBA" id="ARBA00022692"/>
    </source>
</evidence>
<comment type="function">
    <text evidence="9">Mediates the uptake of pyruvate into mitochondria.</text>
</comment>
<dbReference type="InParanoid" id="A0A6J2XJ02"/>
<dbReference type="OrthoDB" id="869189at2759"/>
<evidence type="ECO:0000256" key="8">
    <source>
        <dbReference type="ARBA" id="ARBA00023136"/>
    </source>
</evidence>
<keyword evidence="4" id="KW-0812">Transmembrane</keyword>
<name>A0A6J2XJ02_SITOR</name>
<evidence type="ECO:0000256" key="9">
    <source>
        <dbReference type="RuleBase" id="RU363100"/>
    </source>
</evidence>
<dbReference type="GeneID" id="115878318"/>
<evidence type="ECO:0000256" key="5">
    <source>
        <dbReference type="ARBA" id="ARBA00022792"/>
    </source>
</evidence>
<keyword evidence="8" id="KW-0472">Membrane</keyword>
<dbReference type="GO" id="GO:0005743">
    <property type="term" value="C:mitochondrial inner membrane"/>
    <property type="evidence" value="ECO:0007669"/>
    <property type="project" value="UniProtKB-SubCell"/>
</dbReference>
<evidence type="ECO:0000256" key="1">
    <source>
        <dbReference type="ARBA" id="ARBA00004448"/>
    </source>
</evidence>
<keyword evidence="5 9" id="KW-0999">Mitochondrion inner membrane</keyword>
<reference evidence="11" key="1">
    <citation type="submission" date="2025-08" db="UniProtKB">
        <authorList>
            <consortium name="RefSeq"/>
        </authorList>
    </citation>
    <scope>IDENTIFICATION</scope>
    <source>
        <tissue evidence="11">Gonads</tissue>
    </source>
</reference>
<dbReference type="KEGG" id="soy:115878318"/>
<dbReference type="InterPro" id="IPR005336">
    <property type="entry name" value="MPC"/>
</dbReference>
<organism evidence="10 11">
    <name type="scientific">Sitophilus oryzae</name>
    <name type="common">Rice weevil</name>
    <name type="synonym">Curculio oryzae</name>
    <dbReference type="NCBI Taxonomy" id="7048"/>
    <lineage>
        <taxon>Eukaryota</taxon>
        <taxon>Metazoa</taxon>
        <taxon>Ecdysozoa</taxon>
        <taxon>Arthropoda</taxon>
        <taxon>Hexapoda</taxon>
        <taxon>Insecta</taxon>
        <taxon>Pterygota</taxon>
        <taxon>Neoptera</taxon>
        <taxon>Endopterygota</taxon>
        <taxon>Coleoptera</taxon>
        <taxon>Polyphaga</taxon>
        <taxon>Cucujiformia</taxon>
        <taxon>Curculionidae</taxon>
        <taxon>Dryophthorinae</taxon>
        <taxon>Sitophilus</taxon>
    </lineage>
</organism>
<protein>
    <recommendedName>
        <fullName evidence="9">Mitochondrial pyruvate carrier</fullName>
    </recommendedName>
</protein>
<keyword evidence="10" id="KW-1185">Reference proteome</keyword>
<dbReference type="RefSeq" id="XP_030750669.1">
    <property type="nucleotide sequence ID" value="XM_030894809.1"/>
</dbReference>
<comment type="similarity">
    <text evidence="2 9">Belongs to the mitochondrial pyruvate carrier (MPC) (TC 2.A.105) family.</text>
</comment>
<keyword evidence="7 9" id="KW-0496">Mitochondrion</keyword>
<dbReference type="Pfam" id="PF03650">
    <property type="entry name" value="MPC"/>
    <property type="match status" value="1"/>
</dbReference>
<keyword evidence="3 9" id="KW-0813">Transport</keyword>
<evidence type="ECO:0000256" key="3">
    <source>
        <dbReference type="ARBA" id="ARBA00022448"/>
    </source>
</evidence>
<evidence type="ECO:0000313" key="11">
    <source>
        <dbReference type="RefSeq" id="XP_030750669.1"/>
    </source>
</evidence>
<dbReference type="PANTHER" id="PTHR14154">
    <property type="entry name" value="UPF0041 BRAIN PROTEIN 44-RELATED"/>
    <property type="match status" value="1"/>
</dbReference>
<evidence type="ECO:0000256" key="7">
    <source>
        <dbReference type="ARBA" id="ARBA00023128"/>
    </source>
</evidence>
<dbReference type="GO" id="GO:0006850">
    <property type="term" value="P:pyruvate import into mitochondria"/>
    <property type="evidence" value="ECO:0007669"/>
    <property type="project" value="InterPro"/>
</dbReference>
<keyword evidence="6" id="KW-1133">Transmembrane helix</keyword>
<proteinExistence type="inferred from homology"/>
<evidence type="ECO:0000256" key="6">
    <source>
        <dbReference type="ARBA" id="ARBA00022989"/>
    </source>
</evidence>